<feature type="transmembrane region" description="Helical" evidence="1">
    <location>
        <begin position="192"/>
        <end position="214"/>
    </location>
</feature>
<dbReference type="AlphaFoldDB" id="A0A1M5C9L7"/>
<evidence type="ECO:0008006" key="4">
    <source>
        <dbReference type="Google" id="ProtNLM"/>
    </source>
</evidence>
<name>A0A1M5C9L7_9FLAO</name>
<feature type="transmembrane region" description="Helical" evidence="1">
    <location>
        <begin position="327"/>
        <end position="360"/>
    </location>
</feature>
<evidence type="ECO:0000256" key="1">
    <source>
        <dbReference type="SAM" id="Phobius"/>
    </source>
</evidence>
<feature type="transmembrane region" description="Helical" evidence="1">
    <location>
        <begin position="250"/>
        <end position="267"/>
    </location>
</feature>
<sequence length="549" mass="62879">MGVRNLSFYLVLMAGAAYIATQGLDLWDSGYIIGYSWRIAEGALPYKDFFYKGPPATLFLWSIGVKVLPVWGQYYFLKLINWLLFGWQTQLWLAGIERGLAWKIPNRNLIGWIGVVFSVQFFPMYPWPTTDGLLYSAIAFYLWTLCFKTYKINFYILWIGLFSIAAALTKQSFYAVPVAFLCATALRYPWRTVGYLFLSQLLGLGLFLGALTSFTPLENFLSHTTGETTLSALIYSGVINYFTAYQEIELLWAPLLCMVLAWGIWVLKMRCRWEKSLQLLALCFGIYGIIWAIVVSFHEGSRLLWLGIVIGMMALLGTKTNRDKASVFGLVLAVAWCAAISLGYPFPILMGTSLLVLFLWLLQIQFPSYTSLAQGLLIIGIICGTAYQYHPYAERPLNELHYDLGTVSPKLAGIKTSKVHYEKWQELQKLQRQFRHKTPIVAPNMALFYYAMDIQNPLPADWLLNWEIHRDPKTLLEIASSTENVIFVEKSFVRGNEHFMPQKREDFSMVTDYIVRHFRLQQETKHFLIYNGTPLDAPLPQTSSPRTLP</sequence>
<keyword evidence="1" id="KW-0812">Transmembrane</keyword>
<feature type="transmembrane region" description="Helical" evidence="1">
    <location>
        <begin position="49"/>
        <end position="68"/>
    </location>
</feature>
<reference evidence="2 3" key="1">
    <citation type="submission" date="2016-11" db="EMBL/GenBank/DDBJ databases">
        <authorList>
            <person name="Jaros S."/>
            <person name="Januszkiewicz K."/>
            <person name="Wedrychowicz H."/>
        </authorList>
    </citation>
    <scope>NUCLEOTIDE SEQUENCE [LARGE SCALE GENOMIC DNA]</scope>
    <source>
        <strain evidence="2 3">DSM 25660</strain>
    </source>
</reference>
<feature type="transmembrane region" description="Helical" evidence="1">
    <location>
        <begin position="303"/>
        <end position="320"/>
    </location>
</feature>
<proteinExistence type="predicted"/>
<evidence type="ECO:0000313" key="3">
    <source>
        <dbReference type="Proteomes" id="UP000184147"/>
    </source>
</evidence>
<dbReference type="STRING" id="1124188.SAMN05444377_11121"/>
<feature type="transmembrane region" description="Helical" evidence="1">
    <location>
        <begin position="366"/>
        <end position="387"/>
    </location>
</feature>
<gene>
    <name evidence="2" type="ORF">SAMN05444377_11121</name>
</gene>
<feature type="transmembrane region" description="Helical" evidence="1">
    <location>
        <begin position="279"/>
        <end position="297"/>
    </location>
</feature>
<organism evidence="2 3">
    <name type="scientific">Flavobacterium fontis</name>
    <dbReference type="NCBI Taxonomy" id="1124188"/>
    <lineage>
        <taxon>Bacteria</taxon>
        <taxon>Pseudomonadati</taxon>
        <taxon>Bacteroidota</taxon>
        <taxon>Flavobacteriia</taxon>
        <taxon>Flavobacteriales</taxon>
        <taxon>Flavobacteriaceae</taxon>
        <taxon>Flavobacterium</taxon>
    </lineage>
</organism>
<protein>
    <recommendedName>
        <fullName evidence="4">Dolichyl-phosphate-mannose-protein mannosyltransferase</fullName>
    </recommendedName>
</protein>
<dbReference type="Proteomes" id="UP000184147">
    <property type="component" value="Unassembled WGS sequence"/>
</dbReference>
<feature type="transmembrane region" description="Helical" evidence="1">
    <location>
        <begin position="108"/>
        <end position="127"/>
    </location>
</feature>
<dbReference type="EMBL" id="FQVQ01000011">
    <property type="protein sequence ID" value="SHF51370.1"/>
    <property type="molecule type" value="Genomic_DNA"/>
</dbReference>
<evidence type="ECO:0000313" key="2">
    <source>
        <dbReference type="EMBL" id="SHF51370.1"/>
    </source>
</evidence>
<keyword evidence="3" id="KW-1185">Reference proteome</keyword>
<accession>A0A1M5C9L7</accession>
<feature type="transmembrane region" description="Helical" evidence="1">
    <location>
        <begin position="6"/>
        <end position="28"/>
    </location>
</feature>
<keyword evidence="1" id="KW-1133">Transmembrane helix</keyword>
<keyword evidence="1" id="KW-0472">Membrane</keyword>